<dbReference type="EMBL" id="RAWB01000071">
    <property type="protein sequence ID" value="RKH62946.1"/>
    <property type="molecule type" value="Genomic_DNA"/>
</dbReference>
<accession>A0A3A8Q2G2</accession>
<feature type="chain" id="PRO_5017469800" evidence="1">
    <location>
        <begin position="25"/>
        <end position="357"/>
    </location>
</feature>
<dbReference type="Proteomes" id="UP000272888">
    <property type="component" value="Unassembled WGS sequence"/>
</dbReference>
<protein>
    <submittedName>
        <fullName evidence="2">Uncharacterized protein</fullName>
    </submittedName>
</protein>
<keyword evidence="3" id="KW-1185">Reference proteome</keyword>
<proteinExistence type="predicted"/>
<sequence length="357" mass="39764">MTKNRFTALMAALLCMLYWRWAAAEGQEDTRAFRYRYVSIDSALPTGFDFFAEPINIINNGNVYLNAWTCTESSCAPSIASYRNGTATILHQNAQSISVNNHGVIGGSVVLDPVLFIEQAALFDRGTVTRIPRMQGEFTSQVIRITDSCIALVRWFDASFEQEHYYLYQNGRVTLLDFGGRQAAFLDVNNKGIVAGSLSDEAGVERAFRLNPFSGQLTLLPPLPTEPMSRGQAINNASEVLGYSFVPGALERIGVWRGKYFLTYFVEGTPQFPTVSNRLLWNNAGLIIITRTSSSDMYSYLVPRPGTRLNLADLADTLPRWTLISDINERGDIVGVGGSSYFNIENTFLLERVRDGR</sequence>
<evidence type="ECO:0000313" key="3">
    <source>
        <dbReference type="Proteomes" id="UP000272888"/>
    </source>
</evidence>
<evidence type="ECO:0000256" key="1">
    <source>
        <dbReference type="SAM" id="SignalP"/>
    </source>
</evidence>
<dbReference type="AlphaFoldDB" id="A0A3A8Q2G2"/>
<reference evidence="3" key="1">
    <citation type="submission" date="2018-09" db="EMBL/GenBank/DDBJ databases">
        <authorList>
            <person name="Livingstone P.G."/>
            <person name="Whitworth D.E."/>
        </authorList>
    </citation>
    <scope>NUCLEOTIDE SEQUENCE [LARGE SCALE GENOMIC DNA]</scope>
    <source>
        <strain evidence="3">CA051B</strain>
    </source>
</reference>
<comment type="caution">
    <text evidence="2">The sequence shown here is derived from an EMBL/GenBank/DDBJ whole genome shotgun (WGS) entry which is preliminary data.</text>
</comment>
<feature type="signal peptide" evidence="1">
    <location>
        <begin position="1"/>
        <end position="24"/>
    </location>
</feature>
<name>A0A3A8Q2G2_9BACT</name>
<gene>
    <name evidence="2" type="ORF">D7V93_09390</name>
</gene>
<keyword evidence="1" id="KW-0732">Signal</keyword>
<dbReference type="RefSeq" id="WP_120643065.1">
    <property type="nucleotide sequence ID" value="NZ_RAWB01000071.1"/>
</dbReference>
<evidence type="ECO:0000313" key="2">
    <source>
        <dbReference type="EMBL" id="RKH62946.1"/>
    </source>
</evidence>
<organism evidence="2 3">
    <name type="scientific">Corallococcus llansteffanensis</name>
    <dbReference type="NCBI Taxonomy" id="2316731"/>
    <lineage>
        <taxon>Bacteria</taxon>
        <taxon>Pseudomonadati</taxon>
        <taxon>Myxococcota</taxon>
        <taxon>Myxococcia</taxon>
        <taxon>Myxococcales</taxon>
        <taxon>Cystobacterineae</taxon>
        <taxon>Myxococcaceae</taxon>
        <taxon>Corallococcus</taxon>
    </lineage>
</organism>